<dbReference type="PANTHER" id="PTHR30163:SF8">
    <property type="entry name" value="LYTIC MUREIN TRANSGLYCOSYLASE"/>
    <property type="match status" value="1"/>
</dbReference>
<dbReference type="CDD" id="cd13399">
    <property type="entry name" value="Slt35-like"/>
    <property type="match status" value="1"/>
</dbReference>
<dbReference type="Gene3D" id="1.10.530.10">
    <property type="match status" value="1"/>
</dbReference>
<gene>
    <name evidence="3" type="ORF">FOY91_12115</name>
</gene>
<dbReference type="NCBIfam" id="TIGR02283">
    <property type="entry name" value="MltB_2"/>
    <property type="match status" value="1"/>
</dbReference>
<evidence type="ECO:0000259" key="2">
    <source>
        <dbReference type="Pfam" id="PF13406"/>
    </source>
</evidence>
<evidence type="ECO:0000256" key="1">
    <source>
        <dbReference type="SAM" id="SignalP"/>
    </source>
</evidence>
<feature type="chain" id="PRO_5021917264" evidence="1">
    <location>
        <begin position="23"/>
        <end position="351"/>
    </location>
</feature>
<name>A0A558R2C0_9SPHN</name>
<sequence>MRILFTAFAIAMAGLSPVAATAQEMPADDATARNFAAFLDGLRPRAMAAGVSRATLDAMLPTLTFNPRVVALDRAQPGGNPAAGAAPAIAPFAPYRDRHVDADRIGRGRTRYQDLRPRLAPIERRTGVPEAIMMAIYGHETGYGTYTGDFDLLRSLSSLAYDGRRRELFTAEFIATLLMIERGFPRSQMKGSWAGATGYPQFLPSMYLRLGVDGDGDGKADIWRSETDALASIGNYLTNAGWRPNVPWGVGVRVPPDLDRASVRSRLTSPRCPRVFDRHSRWLTIAEWRRLGVQPVASPVPAETELASLIEPDGPNATAYLLTTNYRSILDYNCSNFYALSVGLLADAVAQ</sequence>
<organism evidence="3 4">
    <name type="scientific">Alterirhizorhabdus solaris</name>
    <dbReference type="NCBI Taxonomy" id="2529389"/>
    <lineage>
        <taxon>Bacteria</taxon>
        <taxon>Pseudomonadati</taxon>
        <taxon>Pseudomonadota</taxon>
        <taxon>Alphaproteobacteria</taxon>
        <taxon>Sphingomonadales</taxon>
        <taxon>Rhizorhabdaceae</taxon>
        <taxon>Alterirhizorhabdus</taxon>
    </lineage>
</organism>
<dbReference type="InterPro" id="IPR031304">
    <property type="entry name" value="SLT_2"/>
</dbReference>
<dbReference type="InterPro" id="IPR043426">
    <property type="entry name" value="MltB-like"/>
</dbReference>
<dbReference type="OrthoDB" id="9808544at2"/>
<proteinExistence type="predicted"/>
<reference evidence="3 4" key="1">
    <citation type="submission" date="2019-07" db="EMBL/GenBank/DDBJ databases">
        <title>Sphingomonas solaris sp. nov., isolated from a solar panel from Boston, Massachusetts.</title>
        <authorList>
            <person name="Tanner K."/>
            <person name="Pascual J."/>
            <person name="Mancuso C."/>
            <person name="Pereto J."/>
            <person name="Khalil A."/>
            <person name="Vilanova C."/>
        </authorList>
    </citation>
    <scope>NUCLEOTIDE SEQUENCE [LARGE SCALE GENOMIC DNA]</scope>
    <source>
        <strain evidence="3 4">R4DWN</strain>
    </source>
</reference>
<dbReference type="Pfam" id="PF13406">
    <property type="entry name" value="SLT_2"/>
    <property type="match status" value="1"/>
</dbReference>
<dbReference type="AlphaFoldDB" id="A0A558R2C0"/>
<dbReference type="GO" id="GO:0008933">
    <property type="term" value="F:peptidoglycan lytic transglycosylase activity"/>
    <property type="evidence" value="ECO:0007669"/>
    <property type="project" value="TreeGrafter"/>
</dbReference>
<comment type="caution">
    <text evidence="3">The sequence shown here is derived from an EMBL/GenBank/DDBJ whole genome shotgun (WGS) entry which is preliminary data.</text>
</comment>
<dbReference type="GO" id="GO:0009253">
    <property type="term" value="P:peptidoglycan catabolic process"/>
    <property type="evidence" value="ECO:0007669"/>
    <property type="project" value="TreeGrafter"/>
</dbReference>
<evidence type="ECO:0000313" key="3">
    <source>
        <dbReference type="EMBL" id="TVV73478.1"/>
    </source>
</evidence>
<keyword evidence="4" id="KW-1185">Reference proteome</keyword>
<dbReference type="SUPFAM" id="SSF53955">
    <property type="entry name" value="Lysozyme-like"/>
    <property type="match status" value="1"/>
</dbReference>
<dbReference type="InterPro" id="IPR011970">
    <property type="entry name" value="MltB_2"/>
</dbReference>
<dbReference type="InterPro" id="IPR023346">
    <property type="entry name" value="Lysozyme-like_dom_sf"/>
</dbReference>
<evidence type="ECO:0000313" key="4">
    <source>
        <dbReference type="Proteomes" id="UP000318681"/>
    </source>
</evidence>
<dbReference type="EMBL" id="VNIM01000046">
    <property type="protein sequence ID" value="TVV73478.1"/>
    <property type="molecule type" value="Genomic_DNA"/>
</dbReference>
<dbReference type="Proteomes" id="UP000318681">
    <property type="component" value="Unassembled WGS sequence"/>
</dbReference>
<dbReference type="PANTHER" id="PTHR30163">
    <property type="entry name" value="MEMBRANE-BOUND LYTIC MUREIN TRANSGLYCOSYLASE B"/>
    <property type="match status" value="1"/>
</dbReference>
<feature type="signal peptide" evidence="1">
    <location>
        <begin position="1"/>
        <end position="22"/>
    </location>
</feature>
<keyword evidence="1" id="KW-0732">Signal</keyword>
<feature type="domain" description="Transglycosylase SLT" evidence="2">
    <location>
        <begin position="35"/>
        <end position="347"/>
    </location>
</feature>
<dbReference type="Gene3D" id="1.10.8.350">
    <property type="entry name" value="Bacterial muramidase"/>
    <property type="match status" value="1"/>
</dbReference>
<dbReference type="RefSeq" id="WP_145152080.1">
    <property type="nucleotide sequence ID" value="NZ_VNIM01000046.1"/>
</dbReference>
<accession>A0A558R2C0</accession>
<protein>
    <submittedName>
        <fullName evidence="3">Lytic murein transglycosylase</fullName>
    </submittedName>
</protein>